<dbReference type="SUPFAM" id="SSF51658">
    <property type="entry name" value="Xylose isomerase-like"/>
    <property type="match status" value="1"/>
</dbReference>
<reference evidence="1 2" key="1">
    <citation type="submission" date="2021-03" db="EMBL/GenBank/DDBJ databases">
        <title>Thiomicrorhabdus sp.nov.,novel sulfur-oxidizing bacteria isolated from coastal sediment.</title>
        <authorList>
            <person name="Liu X."/>
        </authorList>
    </citation>
    <scope>NUCLEOTIDE SEQUENCE [LARGE SCALE GENOMIC DNA]</scope>
    <source>
        <strain evidence="1 2">6S2-11</strain>
    </source>
</reference>
<dbReference type="RefSeq" id="WP_208148577.1">
    <property type="nucleotide sequence ID" value="NZ_JAGETV010000007.1"/>
</dbReference>
<comment type="caution">
    <text evidence="1">The sequence shown here is derived from an EMBL/GenBank/DDBJ whole genome shotgun (WGS) entry which is preliminary data.</text>
</comment>
<accession>A0ABS3Q476</accession>
<dbReference type="PROSITE" id="PS51257">
    <property type="entry name" value="PROKAR_LIPOPROTEIN"/>
    <property type="match status" value="1"/>
</dbReference>
<dbReference type="EMBL" id="JAGETV010000007">
    <property type="protein sequence ID" value="MBO1927131.1"/>
    <property type="molecule type" value="Genomic_DNA"/>
</dbReference>
<protein>
    <submittedName>
        <fullName evidence="1">Sugar phosphate isomerase/epimerase</fullName>
    </submittedName>
</protein>
<keyword evidence="2" id="KW-1185">Reference proteome</keyword>
<dbReference type="Proteomes" id="UP000664835">
    <property type="component" value="Unassembled WGS sequence"/>
</dbReference>
<gene>
    <name evidence="1" type="ORF">J3998_06035</name>
</gene>
<evidence type="ECO:0000313" key="1">
    <source>
        <dbReference type="EMBL" id="MBO1927131.1"/>
    </source>
</evidence>
<dbReference type="GO" id="GO:0016853">
    <property type="term" value="F:isomerase activity"/>
    <property type="evidence" value="ECO:0007669"/>
    <property type="project" value="UniProtKB-KW"/>
</dbReference>
<dbReference type="InterPro" id="IPR036237">
    <property type="entry name" value="Xyl_isomerase-like_sf"/>
</dbReference>
<organism evidence="1 2">
    <name type="scientific">Thiomicrorhabdus marina</name>
    <dbReference type="NCBI Taxonomy" id="2818442"/>
    <lineage>
        <taxon>Bacteria</taxon>
        <taxon>Pseudomonadati</taxon>
        <taxon>Pseudomonadota</taxon>
        <taxon>Gammaproteobacteria</taxon>
        <taxon>Thiotrichales</taxon>
        <taxon>Piscirickettsiaceae</taxon>
        <taxon>Thiomicrorhabdus</taxon>
    </lineage>
</organism>
<evidence type="ECO:0000313" key="2">
    <source>
        <dbReference type="Proteomes" id="UP000664835"/>
    </source>
</evidence>
<name>A0ABS3Q476_9GAMM</name>
<keyword evidence="1" id="KW-0413">Isomerase</keyword>
<proteinExistence type="predicted"/>
<sequence>MKLKTFKTLWGNSLPIAQACRSATAAGFDGIEARAPNREKLPVWISAIQAEQCDYIAEIVSGGDYVPDRSWTPQQHLDDIEQQITQALPLNPLFANCIVGCDAWSETESIEFFSKAMALQEQYGLTLSFETHRSRPTYNPWSTLRIAQALPDLKLTADISHWCVVCERLMDSENETLERLIPQIHHLHARVGYDQGPQVPDPRAPEYRTALQSHLRFWQKIIQYRAFNKSSQTTMTPEFGPDGYCHLQPYTQMPVVDIWEVNQWVNQRLKQEFSEYNSIENR</sequence>
<dbReference type="Gene3D" id="3.20.20.150">
    <property type="entry name" value="Divalent-metal-dependent TIM barrel enzymes"/>
    <property type="match status" value="1"/>
</dbReference>